<dbReference type="InterPro" id="IPR033480">
    <property type="entry name" value="sCache_2"/>
</dbReference>
<keyword evidence="3 9" id="KW-0812">Transmembrane</keyword>
<evidence type="ECO:0000313" key="11">
    <source>
        <dbReference type="EMBL" id="OHX19777.1"/>
    </source>
</evidence>
<feature type="domain" description="Methyl-accepting transducer" evidence="10">
    <location>
        <begin position="263"/>
        <end position="499"/>
    </location>
</feature>
<dbReference type="SMART" id="SM01049">
    <property type="entry name" value="Cache_2"/>
    <property type="match status" value="1"/>
</dbReference>
<sequence length="535" mass="57374">MKLSTRLGILVLNAGLGLALMAGAALYSLHVSLMENHRSQIRTLLTLAGKQVAHFQDQEQGGRLTRAEAQRRAIEAMSGLRDKNVYVFARDGNNLVLVHPDKRKLGKADPGETLPDGRTLVQAYHDVLRDADFGFVQICTRRPNGSVPLPKLNAVMRVPGWDWTIGTGVFLDDIDQAFDSLALNLLLIGFAILAVATALAWLVARSIYRVIGGEPDQASSTALGIAAGDLTLDIHNCDRNSLMGAIAAMQGSLRDMIERLQDGAMNLAQSVNGLSGQMRRINDAALQSTQATSATSMEIESMSACSSQVTVCAEETENNSLRSCKLAGEGEALVNQAAEEMQRVSGRIEGASNLIGSLAQRSREIDGLAMEIKEIADQTNLLALNAEIEAARAGETGRGFAVVADEVRKLAERTTEATQRIAGMVERIQVDTDSVVGSMSEVRPLVLQGVDRAREAAVALREINQGAALALDKIRDMSRVVVEQRQVGRSVAENVESIARMVGESQASACAANGDVDALADLARQFKDSVSSFRL</sequence>
<dbReference type="Gene3D" id="1.10.287.950">
    <property type="entry name" value="Methyl-accepting chemotaxis protein"/>
    <property type="match status" value="1"/>
</dbReference>
<dbReference type="Pfam" id="PF17200">
    <property type="entry name" value="sCache_2"/>
    <property type="match status" value="1"/>
</dbReference>
<evidence type="ECO:0000256" key="3">
    <source>
        <dbReference type="ARBA" id="ARBA00022692"/>
    </source>
</evidence>
<evidence type="ECO:0000256" key="1">
    <source>
        <dbReference type="ARBA" id="ARBA00004651"/>
    </source>
</evidence>
<evidence type="ECO:0000256" key="5">
    <source>
        <dbReference type="ARBA" id="ARBA00023136"/>
    </source>
</evidence>
<evidence type="ECO:0000256" key="9">
    <source>
        <dbReference type="SAM" id="Phobius"/>
    </source>
</evidence>
<dbReference type="SMART" id="SM00283">
    <property type="entry name" value="MA"/>
    <property type="match status" value="1"/>
</dbReference>
<dbReference type="PROSITE" id="PS50111">
    <property type="entry name" value="CHEMOTAXIS_TRANSDUC_2"/>
    <property type="match status" value="1"/>
</dbReference>
<keyword evidence="5 9" id="KW-0472">Membrane</keyword>
<keyword evidence="6 8" id="KW-0807">Transducer</keyword>
<proteinExistence type="inferred from homology"/>
<keyword evidence="2" id="KW-1003">Cell membrane</keyword>
<reference evidence="11 12" key="1">
    <citation type="submission" date="2016-09" db="EMBL/GenBank/DDBJ databases">
        <title>Chromobacterium muskegensis sp. nov., an insecticidal bacterium isolated from Sphagnum bogs.</title>
        <authorList>
            <person name="Sparks M.E."/>
            <person name="Blackburn M.B."/>
            <person name="Gundersen-Rindal D.E."/>
            <person name="Mitchell A."/>
            <person name="Farrar R."/>
            <person name="Kuhar D."/>
        </authorList>
    </citation>
    <scope>NUCLEOTIDE SEQUENCE [LARGE SCALE GENOMIC DNA]</scope>
    <source>
        <strain evidence="11 12">14B-1</strain>
    </source>
</reference>
<comment type="subcellular location">
    <subcellularLocation>
        <location evidence="1">Cell membrane</location>
        <topology evidence="1">Multi-pass membrane protein</topology>
    </subcellularLocation>
</comment>
<dbReference type="InterPro" id="IPR004090">
    <property type="entry name" value="Chemotax_Me-accpt_rcpt"/>
</dbReference>
<comment type="caution">
    <text evidence="11">The sequence shown here is derived from an EMBL/GenBank/DDBJ whole genome shotgun (WGS) entry which is preliminary data.</text>
</comment>
<comment type="similarity">
    <text evidence="7">Belongs to the methyl-accepting chemotaxis (MCP) protein family.</text>
</comment>
<protein>
    <recommendedName>
        <fullName evidence="10">Methyl-accepting transducer domain-containing protein</fullName>
    </recommendedName>
</protein>
<keyword evidence="12" id="KW-1185">Reference proteome</keyword>
<gene>
    <name evidence="11" type="ORF">BI344_16765</name>
</gene>
<dbReference type="InterPro" id="IPR004089">
    <property type="entry name" value="MCPsignal_dom"/>
</dbReference>
<evidence type="ECO:0000256" key="4">
    <source>
        <dbReference type="ARBA" id="ARBA00022989"/>
    </source>
</evidence>
<dbReference type="Proteomes" id="UP000180280">
    <property type="component" value="Unassembled WGS sequence"/>
</dbReference>
<evidence type="ECO:0000256" key="7">
    <source>
        <dbReference type="ARBA" id="ARBA00029447"/>
    </source>
</evidence>
<dbReference type="RefSeq" id="WP_071113260.1">
    <property type="nucleotide sequence ID" value="NZ_MKCT01000026.1"/>
</dbReference>
<evidence type="ECO:0000313" key="12">
    <source>
        <dbReference type="Proteomes" id="UP000180280"/>
    </source>
</evidence>
<accession>A0ABX3CBV6</accession>
<keyword evidence="4 9" id="KW-1133">Transmembrane helix</keyword>
<dbReference type="PANTHER" id="PTHR32089:SF112">
    <property type="entry name" value="LYSOZYME-LIKE PROTEIN-RELATED"/>
    <property type="match status" value="1"/>
</dbReference>
<evidence type="ECO:0000256" key="8">
    <source>
        <dbReference type="PROSITE-ProRule" id="PRU00284"/>
    </source>
</evidence>
<dbReference type="PANTHER" id="PTHR32089">
    <property type="entry name" value="METHYL-ACCEPTING CHEMOTAXIS PROTEIN MCPB"/>
    <property type="match status" value="1"/>
</dbReference>
<organism evidence="11 12">
    <name type="scientific">Chromobacterium sphagni</name>
    <dbReference type="NCBI Taxonomy" id="1903179"/>
    <lineage>
        <taxon>Bacteria</taxon>
        <taxon>Pseudomonadati</taxon>
        <taxon>Pseudomonadota</taxon>
        <taxon>Betaproteobacteria</taxon>
        <taxon>Neisseriales</taxon>
        <taxon>Chromobacteriaceae</taxon>
        <taxon>Chromobacterium</taxon>
    </lineage>
</organism>
<dbReference type="Gene3D" id="3.30.450.20">
    <property type="entry name" value="PAS domain"/>
    <property type="match status" value="1"/>
</dbReference>
<evidence type="ECO:0000256" key="2">
    <source>
        <dbReference type="ARBA" id="ARBA00022475"/>
    </source>
</evidence>
<dbReference type="EMBL" id="MKCT01000026">
    <property type="protein sequence ID" value="OHX19777.1"/>
    <property type="molecule type" value="Genomic_DNA"/>
</dbReference>
<dbReference type="PRINTS" id="PR00260">
    <property type="entry name" value="CHEMTRNSDUCR"/>
</dbReference>
<name>A0ABX3CBV6_9NEIS</name>
<dbReference type="CDD" id="cd18774">
    <property type="entry name" value="PDC2_HK_sensor"/>
    <property type="match status" value="1"/>
</dbReference>
<feature type="transmembrane region" description="Helical" evidence="9">
    <location>
        <begin position="181"/>
        <end position="204"/>
    </location>
</feature>
<dbReference type="SUPFAM" id="SSF58104">
    <property type="entry name" value="Methyl-accepting chemotaxis protein (MCP) signaling domain"/>
    <property type="match status" value="1"/>
</dbReference>
<feature type="transmembrane region" description="Helical" evidence="9">
    <location>
        <begin position="7"/>
        <end position="29"/>
    </location>
</feature>
<dbReference type="CDD" id="cd11386">
    <property type="entry name" value="MCP_signal"/>
    <property type="match status" value="1"/>
</dbReference>
<evidence type="ECO:0000256" key="6">
    <source>
        <dbReference type="ARBA" id="ARBA00023224"/>
    </source>
</evidence>
<dbReference type="Pfam" id="PF00015">
    <property type="entry name" value="MCPsignal"/>
    <property type="match status" value="1"/>
</dbReference>
<evidence type="ECO:0000259" key="10">
    <source>
        <dbReference type="PROSITE" id="PS50111"/>
    </source>
</evidence>